<sequence>MNTSDRNGRVLVACHLVLSLAFDFFLDVLALTQTESNDGRLEWARARHHADVKSITVIQSWLRHLEELCGLVCCALHELDFNYYSGQLHQLQALMTELPSFLQKMEQVQSKKHTVLLFLKNLNKILKRIANKNELKGVAGNGGGVAEEAKKICERLRLMETAVSTALVYVLNSKVAQERLARTLVAMDYIWKRVMGSASLCEFMTGTAESTEGFWAKLKRRVTNLIAFLLNPGPFFMKQAKHLQALLASIAKSLFSSDESSSAYDAPEDNSTEPNQAEQMDPATTAKNALVDRSYFPFCSMESLLDHFGYTSLRAKKIKQTMTIAGVRERVLKLLSGIFEIPPDTIEKLSVIQLEAQLQKLNSDQIKAVFYQLQKHLDKVEAGIQLHLVEKIPFELRLFFDQ</sequence>
<dbReference type="VEuPathDB" id="FungiDB:PYU1_G014096"/>
<evidence type="ECO:0000256" key="2">
    <source>
        <dbReference type="SAM" id="SignalP"/>
    </source>
</evidence>
<dbReference type="HOGENOM" id="CLU_686035_0_0_1"/>
<feature type="signal peptide" evidence="2">
    <location>
        <begin position="1"/>
        <end position="30"/>
    </location>
</feature>
<feature type="chain" id="PRO_5003868736" evidence="2">
    <location>
        <begin position="31"/>
        <end position="402"/>
    </location>
</feature>
<reference evidence="4" key="1">
    <citation type="journal article" date="2010" name="Genome Biol.">
        <title>Genome sequence of the necrotrophic plant pathogen Pythium ultimum reveals original pathogenicity mechanisms and effector repertoire.</title>
        <authorList>
            <person name="Levesque C.A."/>
            <person name="Brouwer H."/>
            <person name="Cano L."/>
            <person name="Hamilton J.P."/>
            <person name="Holt C."/>
            <person name="Huitema E."/>
            <person name="Raffaele S."/>
            <person name="Robideau G.P."/>
            <person name="Thines M."/>
            <person name="Win J."/>
            <person name="Zerillo M.M."/>
            <person name="Beakes G.W."/>
            <person name="Boore J.L."/>
            <person name="Busam D."/>
            <person name="Dumas B."/>
            <person name="Ferriera S."/>
            <person name="Fuerstenberg S.I."/>
            <person name="Gachon C.M."/>
            <person name="Gaulin E."/>
            <person name="Govers F."/>
            <person name="Grenville-Briggs L."/>
            <person name="Horner N."/>
            <person name="Hostetler J."/>
            <person name="Jiang R.H."/>
            <person name="Johnson J."/>
            <person name="Krajaejun T."/>
            <person name="Lin H."/>
            <person name="Meijer H.J."/>
            <person name="Moore B."/>
            <person name="Morris P."/>
            <person name="Phuntmart V."/>
            <person name="Puiu D."/>
            <person name="Shetty J."/>
            <person name="Stajich J.E."/>
            <person name="Tripathy S."/>
            <person name="Wawra S."/>
            <person name="van West P."/>
            <person name="Whitty B.R."/>
            <person name="Coutinho P.M."/>
            <person name="Henrissat B."/>
            <person name="Martin F."/>
            <person name="Thomas P.D."/>
            <person name="Tyler B.M."/>
            <person name="De Vries R.P."/>
            <person name="Kamoun S."/>
            <person name="Yandell M."/>
            <person name="Tisserat N."/>
            <person name="Buell C.R."/>
        </authorList>
    </citation>
    <scope>NUCLEOTIDE SEQUENCE</scope>
    <source>
        <strain evidence="4">DAOM:BR144</strain>
    </source>
</reference>
<protein>
    <submittedName>
        <fullName evidence="3">Uncharacterized protein</fullName>
    </submittedName>
</protein>
<proteinExistence type="predicted"/>
<name>K3XA77_GLOUD</name>
<keyword evidence="2" id="KW-0732">Signal</keyword>
<dbReference type="AlphaFoldDB" id="K3XA77"/>
<evidence type="ECO:0000313" key="4">
    <source>
        <dbReference type="Proteomes" id="UP000019132"/>
    </source>
</evidence>
<dbReference type="EMBL" id="GL376563">
    <property type="status" value="NOT_ANNOTATED_CDS"/>
    <property type="molecule type" value="Genomic_DNA"/>
</dbReference>
<dbReference type="Proteomes" id="UP000019132">
    <property type="component" value="Unassembled WGS sequence"/>
</dbReference>
<dbReference type="STRING" id="431595.K3XA77"/>
<dbReference type="eggNOG" id="ENOG502SGS5">
    <property type="taxonomic scope" value="Eukaryota"/>
</dbReference>
<reference evidence="4" key="2">
    <citation type="submission" date="2010-04" db="EMBL/GenBank/DDBJ databases">
        <authorList>
            <person name="Buell R."/>
            <person name="Hamilton J."/>
            <person name="Hostetler J."/>
        </authorList>
    </citation>
    <scope>NUCLEOTIDE SEQUENCE [LARGE SCALE GENOMIC DNA]</scope>
    <source>
        <strain evidence="4">DAOM:BR144</strain>
    </source>
</reference>
<dbReference type="InParanoid" id="K3XA77"/>
<dbReference type="EnsemblProtists" id="PYU1_T014126">
    <property type="protein sequence ID" value="PYU1_T014126"/>
    <property type="gene ID" value="PYU1_G014096"/>
</dbReference>
<reference evidence="3" key="3">
    <citation type="submission" date="2015-02" db="UniProtKB">
        <authorList>
            <consortium name="EnsemblProtists"/>
        </authorList>
    </citation>
    <scope>IDENTIFICATION</scope>
    <source>
        <strain evidence="3">DAOM BR144</strain>
    </source>
</reference>
<evidence type="ECO:0000313" key="3">
    <source>
        <dbReference type="EnsemblProtists" id="PYU1_T014126"/>
    </source>
</evidence>
<evidence type="ECO:0000256" key="1">
    <source>
        <dbReference type="SAM" id="MobiDB-lite"/>
    </source>
</evidence>
<organism evidence="3 4">
    <name type="scientific">Globisporangium ultimum (strain ATCC 200006 / CBS 805.95 / DAOM BR144)</name>
    <name type="common">Pythium ultimum</name>
    <dbReference type="NCBI Taxonomy" id="431595"/>
    <lineage>
        <taxon>Eukaryota</taxon>
        <taxon>Sar</taxon>
        <taxon>Stramenopiles</taxon>
        <taxon>Oomycota</taxon>
        <taxon>Peronosporomycetes</taxon>
        <taxon>Pythiales</taxon>
        <taxon>Pythiaceae</taxon>
        <taxon>Globisporangium</taxon>
    </lineage>
</organism>
<keyword evidence="4" id="KW-1185">Reference proteome</keyword>
<feature type="region of interest" description="Disordered" evidence="1">
    <location>
        <begin position="261"/>
        <end position="281"/>
    </location>
</feature>
<accession>K3XA77</accession>